<evidence type="ECO:0000313" key="2">
    <source>
        <dbReference type="EMBL" id="ONN71039.1"/>
    </source>
</evidence>
<feature type="chain" id="PRO_5046600906" description="Necrosis and ethylene inducing protein" evidence="1">
    <location>
        <begin position="23"/>
        <end position="246"/>
    </location>
</feature>
<dbReference type="Proteomes" id="UP000189310">
    <property type="component" value="Unassembled WGS sequence"/>
</dbReference>
<gene>
    <name evidence="2" type="ORF">BVL52_11035</name>
</gene>
<sequence length="246" mass="27202">MGRTISLLLGAVALYAMPDTFAATVGHDDIKQIAASATDIEFFYQPMISDGRDSCNNYPAVDAFGNVGGGLNPSGAPDGNCRGTNGQVYSRMVEYHNHCAIMYSWYFPKDQPPNYLGIGPGHRHDWENIVVWTYDCKVGSPVVKVDYSTHGKYRVNYAPPVWRGGQGYLVNGVHPKVTYHATYSGFADHSLDYTQDMGRNQPLISWSRMPLPAKNALNGYDFGAANVPFKDGGDFWSNLEKAWNTQ</sequence>
<comment type="caution">
    <text evidence="2">The sequence shown here is derived from an EMBL/GenBank/DDBJ whole genome shotgun (WGS) entry which is preliminary data.</text>
</comment>
<dbReference type="PANTHER" id="PTHR33657:SF6">
    <property type="entry name" value="SECRETED PROTEIN"/>
    <property type="match status" value="1"/>
</dbReference>
<reference evidence="2 3" key="1">
    <citation type="submission" date="2017-01" db="EMBL/GenBank/DDBJ databases">
        <title>Pseudomonas psychrotolerans genome sequencing and assembly.</title>
        <authorList>
            <person name="Vyas B."/>
            <person name="Mayilraj S."/>
        </authorList>
    </citation>
    <scope>NUCLEOTIDE SEQUENCE [LARGE SCALE GENOMIC DNA]</scope>
    <source>
        <strain evidence="2 3">SDS18</strain>
    </source>
</reference>
<evidence type="ECO:0008006" key="4">
    <source>
        <dbReference type="Google" id="ProtNLM"/>
    </source>
</evidence>
<dbReference type="PANTHER" id="PTHR33657">
    <property type="entry name" value="DOMAIN PROTEIN, PUTATIVE (AFU_ORTHOLOGUE AFUA_5G00600)-RELATED"/>
    <property type="match status" value="1"/>
</dbReference>
<evidence type="ECO:0000256" key="1">
    <source>
        <dbReference type="SAM" id="SignalP"/>
    </source>
</evidence>
<protein>
    <recommendedName>
        <fullName evidence="4">Necrosis and ethylene inducing protein</fullName>
    </recommendedName>
</protein>
<dbReference type="Pfam" id="PF05630">
    <property type="entry name" value="NPP1"/>
    <property type="match status" value="1"/>
</dbReference>
<accession>A0ABX3IT49</accession>
<proteinExistence type="predicted"/>
<dbReference type="InterPro" id="IPR008701">
    <property type="entry name" value="NPP1"/>
</dbReference>
<dbReference type="EMBL" id="MTLN01000006">
    <property type="protein sequence ID" value="ONN71039.1"/>
    <property type="molecule type" value="Genomic_DNA"/>
</dbReference>
<dbReference type="RefSeq" id="WP_077171931.1">
    <property type="nucleotide sequence ID" value="NZ_MTLN01000006.1"/>
</dbReference>
<keyword evidence="1" id="KW-0732">Signal</keyword>
<dbReference type="PIRSF" id="PIRSF029958">
    <property type="entry name" value="Necrosis-inducing_protein"/>
    <property type="match status" value="1"/>
</dbReference>
<name>A0ABX3IT49_9PSED</name>
<evidence type="ECO:0000313" key="3">
    <source>
        <dbReference type="Proteomes" id="UP000189310"/>
    </source>
</evidence>
<feature type="signal peptide" evidence="1">
    <location>
        <begin position="1"/>
        <end position="22"/>
    </location>
</feature>
<organism evidence="2 3">
    <name type="scientific">Pseudomonas oryzihabitans</name>
    <dbReference type="NCBI Taxonomy" id="47885"/>
    <lineage>
        <taxon>Bacteria</taxon>
        <taxon>Pseudomonadati</taxon>
        <taxon>Pseudomonadota</taxon>
        <taxon>Gammaproteobacteria</taxon>
        <taxon>Pseudomonadales</taxon>
        <taxon>Pseudomonadaceae</taxon>
        <taxon>Pseudomonas</taxon>
    </lineage>
</organism>
<keyword evidence="3" id="KW-1185">Reference proteome</keyword>